<evidence type="ECO:0000259" key="2">
    <source>
        <dbReference type="Pfam" id="PF13966"/>
    </source>
</evidence>
<proteinExistence type="predicted"/>
<sequence>MIRTMKKKEWLINYPRGSLTTTSSYFTTILYAKKGKAKMLKRNIGLFSGFVWSEEKQKPRAKDKLKKCIKEKLIDFCDVLDIPINKNNVKKEELAVSVIEFLVHPKATRDIVLAHSEKETKKRKKSTPENVTCGESSDGPIQAPENENGGNDDTETEDEKDKAREKKSTDKKIPLKGTTNKEKPAPEEEKSLKGSTKSGRKSSKQVDKDDSSQEKGKKQTQANGSKGQGKTSKKGKREPTTKELHVVVAKILKEVDFNTFLFVNLVFVIISGNHFGVDLMHRKTEVRDIITDAINEMSDDDDGEENTEDKLLTTRPRSQQEVDLHAYLTTLTLPLSHEKDDVFEWVAGDSLLCVFRSSTTWEVLRPRQEKKDWVDVVWFKGTVPKHSFTMWVTNYDRLPTRSRLAGWGMLVSAECAFCSRFDETRDHLMLTCEYTTQVWKEVLLRCQSTSTLLTNWSELLSWIRSPQSKKLTLI</sequence>
<dbReference type="InterPro" id="IPR044198">
    <property type="entry name" value="DEK"/>
</dbReference>
<evidence type="ECO:0000313" key="3">
    <source>
        <dbReference type="EMBL" id="KAF3605482.1"/>
    </source>
</evidence>
<dbReference type="Pfam" id="PF13966">
    <property type="entry name" value="zf-RVT"/>
    <property type="match status" value="1"/>
</dbReference>
<feature type="compositionally biased region" description="Basic and acidic residues" evidence="1">
    <location>
        <begin position="204"/>
        <end position="217"/>
    </location>
</feature>
<accession>A0ABQ7EPM4</accession>
<dbReference type="Gene3D" id="1.10.10.60">
    <property type="entry name" value="Homeodomain-like"/>
    <property type="match status" value="1"/>
</dbReference>
<gene>
    <name evidence="3" type="ORF">DY000_02047898</name>
</gene>
<feature type="region of interest" description="Disordered" evidence="1">
    <location>
        <begin position="114"/>
        <end position="240"/>
    </location>
</feature>
<feature type="domain" description="Reverse transcriptase zinc-binding" evidence="2">
    <location>
        <begin position="355"/>
        <end position="439"/>
    </location>
</feature>
<dbReference type="PANTHER" id="PTHR13468">
    <property type="entry name" value="DEK PROTEIN"/>
    <property type="match status" value="1"/>
</dbReference>
<evidence type="ECO:0000256" key="1">
    <source>
        <dbReference type="SAM" id="MobiDB-lite"/>
    </source>
</evidence>
<feature type="compositionally biased region" description="Basic and acidic residues" evidence="1">
    <location>
        <begin position="159"/>
        <end position="192"/>
    </location>
</feature>
<keyword evidence="4" id="KW-1185">Reference proteome</keyword>
<reference evidence="3 4" key="1">
    <citation type="journal article" date="2020" name="BMC Genomics">
        <title>Intraspecific diversification of the crop wild relative Brassica cretica Lam. using demographic model selection.</title>
        <authorList>
            <person name="Kioukis A."/>
            <person name="Michalopoulou V.A."/>
            <person name="Briers L."/>
            <person name="Pirintsos S."/>
            <person name="Studholme D.J."/>
            <person name="Pavlidis P."/>
            <person name="Sarris P.F."/>
        </authorList>
    </citation>
    <scope>NUCLEOTIDE SEQUENCE [LARGE SCALE GENOMIC DNA]</scope>
    <source>
        <strain evidence="4">cv. PFS-1207/04</strain>
    </source>
</reference>
<comment type="caution">
    <text evidence="3">The sequence shown here is derived from an EMBL/GenBank/DDBJ whole genome shotgun (WGS) entry which is preliminary data.</text>
</comment>
<dbReference type="EMBL" id="QGKV02000297">
    <property type="protein sequence ID" value="KAF3605482.1"/>
    <property type="molecule type" value="Genomic_DNA"/>
</dbReference>
<protein>
    <recommendedName>
        <fullName evidence="2">Reverse transcriptase zinc-binding domain-containing protein</fullName>
    </recommendedName>
</protein>
<organism evidence="3 4">
    <name type="scientific">Brassica cretica</name>
    <name type="common">Mustard</name>
    <dbReference type="NCBI Taxonomy" id="69181"/>
    <lineage>
        <taxon>Eukaryota</taxon>
        <taxon>Viridiplantae</taxon>
        <taxon>Streptophyta</taxon>
        <taxon>Embryophyta</taxon>
        <taxon>Tracheophyta</taxon>
        <taxon>Spermatophyta</taxon>
        <taxon>Magnoliopsida</taxon>
        <taxon>eudicotyledons</taxon>
        <taxon>Gunneridae</taxon>
        <taxon>Pentapetalae</taxon>
        <taxon>rosids</taxon>
        <taxon>malvids</taxon>
        <taxon>Brassicales</taxon>
        <taxon>Brassicaceae</taxon>
        <taxon>Brassiceae</taxon>
        <taxon>Brassica</taxon>
    </lineage>
</organism>
<name>A0ABQ7EPM4_BRACR</name>
<evidence type="ECO:0000313" key="4">
    <source>
        <dbReference type="Proteomes" id="UP000266723"/>
    </source>
</evidence>
<dbReference type="PANTHER" id="PTHR13468:SF1">
    <property type="entry name" value="PROTEIN DEK"/>
    <property type="match status" value="1"/>
</dbReference>
<dbReference type="Proteomes" id="UP000266723">
    <property type="component" value="Unassembled WGS sequence"/>
</dbReference>
<dbReference type="SUPFAM" id="SSF109715">
    <property type="entry name" value="DEK C-terminal domain"/>
    <property type="match status" value="1"/>
</dbReference>
<dbReference type="InterPro" id="IPR026960">
    <property type="entry name" value="RVT-Znf"/>
</dbReference>